<protein>
    <recommendedName>
        <fullName evidence="3">DUF2281 domain-containing protein</fullName>
    </recommendedName>
</protein>
<reference evidence="1" key="1">
    <citation type="submission" date="2010-05" db="EMBL/GenBank/DDBJ databases">
        <title>The draft genome of Desulfonatronospira thiodismutans ASO3-1.</title>
        <authorList>
            <consortium name="US DOE Joint Genome Institute (JGI-PGF)"/>
            <person name="Lucas S."/>
            <person name="Copeland A."/>
            <person name="Lapidus A."/>
            <person name="Cheng J.-F."/>
            <person name="Bruce D."/>
            <person name="Goodwin L."/>
            <person name="Pitluck S."/>
            <person name="Chertkov O."/>
            <person name="Brettin T."/>
            <person name="Detter J.C."/>
            <person name="Han C."/>
            <person name="Land M.L."/>
            <person name="Hauser L."/>
            <person name="Kyrpides N."/>
            <person name="Mikhailova N."/>
            <person name="Muyzer G."/>
            <person name="Woyke T."/>
        </authorList>
    </citation>
    <scope>NUCLEOTIDE SEQUENCE [LARGE SCALE GENOMIC DNA]</scope>
    <source>
        <strain evidence="1">ASO3-1</strain>
    </source>
</reference>
<evidence type="ECO:0000313" key="1">
    <source>
        <dbReference type="EMBL" id="EFI33945.1"/>
    </source>
</evidence>
<dbReference type="AlphaFoldDB" id="D6STC9"/>
<accession>D6STC9</accession>
<dbReference type="RefSeq" id="WP_008871294.1">
    <property type="nucleotide sequence ID" value="NZ_ACJN02000003.1"/>
</dbReference>
<dbReference type="Proteomes" id="UP000005496">
    <property type="component" value="Unassembled WGS sequence"/>
</dbReference>
<dbReference type="OrthoDB" id="5474546at2"/>
<proteinExistence type="predicted"/>
<evidence type="ECO:0008006" key="3">
    <source>
        <dbReference type="Google" id="ProtNLM"/>
    </source>
</evidence>
<comment type="caution">
    <text evidence="1">The sequence shown here is derived from an EMBL/GenBank/DDBJ whole genome shotgun (WGS) entry which is preliminary data.</text>
</comment>
<dbReference type="EMBL" id="ACJN02000003">
    <property type="protein sequence ID" value="EFI33945.1"/>
    <property type="molecule type" value="Genomic_DNA"/>
</dbReference>
<keyword evidence="2" id="KW-1185">Reference proteome</keyword>
<gene>
    <name evidence="1" type="ORF">Dthio_PD1284</name>
</gene>
<sequence length="84" mass="10003">MQTHNTIEQRFLQEIKGLDQDEVEKIIKMVRFMKSEILKAKQKNTRPDLMKYAGFLNDLSPDENELFNQAVQRKSMFKGRELEL</sequence>
<evidence type="ECO:0000313" key="2">
    <source>
        <dbReference type="Proteomes" id="UP000005496"/>
    </source>
</evidence>
<name>D6STC9_9BACT</name>
<organism evidence="1 2">
    <name type="scientific">Desulfonatronospira thiodismutans ASO3-1</name>
    <dbReference type="NCBI Taxonomy" id="555779"/>
    <lineage>
        <taxon>Bacteria</taxon>
        <taxon>Pseudomonadati</taxon>
        <taxon>Thermodesulfobacteriota</taxon>
        <taxon>Desulfovibrionia</taxon>
        <taxon>Desulfovibrionales</taxon>
        <taxon>Desulfonatronovibrionaceae</taxon>
        <taxon>Desulfonatronospira</taxon>
    </lineage>
</organism>